<dbReference type="EMBL" id="JAUSVF010000001">
    <property type="protein sequence ID" value="MDQ0319269.1"/>
    <property type="molecule type" value="Genomic_DNA"/>
</dbReference>
<dbReference type="PANTHER" id="PTHR35006:SF1">
    <property type="entry name" value="BLL2941 PROTEIN"/>
    <property type="match status" value="1"/>
</dbReference>
<accession>A0ABU0BNH1</accession>
<sequence>MTPTISTPIGILPTTSKRTDTVLLYVTIGTNDLLRAGRFYDAALRPLGFERRKEDDVEIGYAMPGDSRCRLWIVTPHDRKLATIGNGSMVAFEAEARTAVDEFYRAALAAGGTDEGEPGLRPFHAHFYAAYVRDPDGNKLSAVCERPQA</sequence>
<dbReference type="PROSITE" id="PS51819">
    <property type="entry name" value="VOC"/>
    <property type="match status" value="1"/>
</dbReference>
<dbReference type="PANTHER" id="PTHR35006">
    <property type="entry name" value="GLYOXALASE FAMILY PROTEIN (AFU_ORTHOLOGUE AFUA_5G14830)"/>
    <property type="match status" value="1"/>
</dbReference>
<organism evidence="2 3">
    <name type="scientific">Pararhizobium capsulatum DSM 1112</name>
    <dbReference type="NCBI Taxonomy" id="1121113"/>
    <lineage>
        <taxon>Bacteria</taxon>
        <taxon>Pseudomonadati</taxon>
        <taxon>Pseudomonadota</taxon>
        <taxon>Alphaproteobacteria</taxon>
        <taxon>Hyphomicrobiales</taxon>
        <taxon>Rhizobiaceae</taxon>
        <taxon>Rhizobium/Agrobacterium group</taxon>
        <taxon>Pararhizobium</taxon>
    </lineage>
</organism>
<dbReference type="InterPro" id="IPR004360">
    <property type="entry name" value="Glyas_Fos-R_dOase_dom"/>
</dbReference>
<comment type="caution">
    <text evidence="2">The sequence shown here is derived from an EMBL/GenBank/DDBJ whole genome shotgun (WGS) entry which is preliminary data.</text>
</comment>
<dbReference type="Proteomes" id="UP001230207">
    <property type="component" value="Unassembled WGS sequence"/>
</dbReference>
<dbReference type="CDD" id="cd07262">
    <property type="entry name" value="VOC_like"/>
    <property type="match status" value="1"/>
</dbReference>
<keyword evidence="3" id="KW-1185">Reference proteome</keyword>
<proteinExistence type="predicted"/>
<protein>
    <submittedName>
        <fullName evidence="2">Catechol 2,3-dioxygenase-like lactoylglutathione lyase family enzyme</fullName>
    </submittedName>
</protein>
<name>A0ABU0BNH1_9HYPH</name>
<gene>
    <name evidence="2" type="ORF">QO002_001407</name>
</gene>
<dbReference type="SUPFAM" id="SSF54593">
    <property type="entry name" value="Glyoxalase/Bleomycin resistance protein/Dihydroxybiphenyl dioxygenase"/>
    <property type="match status" value="1"/>
</dbReference>
<feature type="domain" description="VOC" evidence="1">
    <location>
        <begin position="22"/>
        <end position="145"/>
    </location>
</feature>
<dbReference type="Gene3D" id="3.10.180.10">
    <property type="entry name" value="2,3-Dihydroxybiphenyl 1,2-Dioxygenase, domain 1"/>
    <property type="match status" value="1"/>
</dbReference>
<reference evidence="2 3" key="1">
    <citation type="submission" date="2023-07" db="EMBL/GenBank/DDBJ databases">
        <title>Genomic Encyclopedia of Type Strains, Phase IV (KMG-IV): sequencing the most valuable type-strain genomes for metagenomic binning, comparative biology and taxonomic classification.</title>
        <authorList>
            <person name="Goeker M."/>
        </authorList>
    </citation>
    <scope>NUCLEOTIDE SEQUENCE [LARGE SCALE GENOMIC DNA]</scope>
    <source>
        <strain evidence="2 3">DSM 1112</strain>
    </source>
</reference>
<evidence type="ECO:0000313" key="3">
    <source>
        <dbReference type="Proteomes" id="UP001230207"/>
    </source>
</evidence>
<evidence type="ECO:0000313" key="2">
    <source>
        <dbReference type="EMBL" id="MDQ0319269.1"/>
    </source>
</evidence>
<dbReference type="Pfam" id="PF00903">
    <property type="entry name" value="Glyoxalase"/>
    <property type="match status" value="1"/>
</dbReference>
<evidence type="ECO:0000259" key="1">
    <source>
        <dbReference type="PROSITE" id="PS51819"/>
    </source>
</evidence>
<dbReference type="InterPro" id="IPR037523">
    <property type="entry name" value="VOC_core"/>
</dbReference>
<dbReference type="InterPro" id="IPR029068">
    <property type="entry name" value="Glyas_Bleomycin-R_OHBP_Dase"/>
</dbReference>